<proteinExistence type="predicted"/>
<feature type="non-terminal residue" evidence="1">
    <location>
        <position position="1"/>
    </location>
</feature>
<organism evidence="1">
    <name type="scientific">marine sediment metagenome</name>
    <dbReference type="NCBI Taxonomy" id="412755"/>
    <lineage>
        <taxon>unclassified sequences</taxon>
        <taxon>metagenomes</taxon>
        <taxon>ecological metagenomes</taxon>
    </lineage>
</organism>
<accession>X1KY44</accession>
<comment type="caution">
    <text evidence="1">The sequence shown here is derived from an EMBL/GenBank/DDBJ whole genome shotgun (WGS) entry which is preliminary data.</text>
</comment>
<dbReference type="EMBL" id="BARU01036006">
    <property type="protein sequence ID" value="GAH86888.1"/>
    <property type="molecule type" value="Genomic_DNA"/>
</dbReference>
<evidence type="ECO:0000313" key="1">
    <source>
        <dbReference type="EMBL" id="GAH86888.1"/>
    </source>
</evidence>
<gene>
    <name evidence="1" type="ORF">S03H2_56303</name>
</gene>
<dbReference type="AlphaFoldDB" id="X1KY44"/>
<sequence length="150" mass="15785">AYITFQLNNSQEIIVSVISPTVTITVHAIPVPTLSLAVDKTDGWLGDVFTFYGVLMQNGAPVAGTTISLFRNAAVVGTGVTDGAGNYSIPWIADVEGFLSFHTEAPQPPLPPLMSPTLGLGVGLELPELTWLLGPMVVGTVLTAYSLSMR</sequence>
<reference evidence="1" key="1">
    <citation type="journal article" date="2014" name="Front. Microbiol.">
        <title>High frequency of phylogenetically diverse reductive dehalogenase-homologous genes in deep subseafloor sedimentary metagenomes.</title>
        <authorList>
            <person name="Kawai M."/>
            <person name="Futagami T."/>
            <person name="Toyoda A."/>
            <person name="Takaki Y."/>
            <person name="Nishi S."/>
            <person name="Hori S."/>
            <person name="Arai W."/>
            <person name="Tsubouchi T."/>
            <person name="Morono Y."/>
            <person name="Uchiyama I."/>
            <person name="Ito T."/>
            <person name="Fujiyama A."/>
            <person name="Inagaki F."/>
            <person name="Takami H."/>
        </authorList>
    </citation>
    <scope>NUCLEOTIDE SEQUENCE</scope>
    <source>
        <strain evidence="1">Expedition CK06-06</strain>
    </source>
</reference>
<protein>
    <submittedName>
        <fullName evidence="1">Uncharacterized protein</fullName>
    </submittedName>
</protein>
<name>X1KY44_9ZZZZ</name>